<dbReference type="PANTHER" id="PTHR38115">
    <property type="entry name" value="LIPOCALIN-LIKE DOMAIN-CONTAINING PROTEIN"/>
    <property type="match status" value="1"/>
</dbReference>
<dbReference type="OrthoDB" id="425354at2759"/>
<reference evidence="1 2" key="1">
    <citation type="journal article" date="2019" name="Sci. Rep.">
        <title>A multi-omics analysis of the grapevine pathogen Lasiodiplodia theobromae reveals that temperature affects the expression of virulence- and pathogenicity-related genes.</title>
        <authorList>
            <person name="Felix C."/>
            <person name="Meneses R."/>
            <person name="Goncalves M.F.M."/>
            <person name="Tilleman L."/>
            <person name="Duarte A.S."/>
            <person name="Jorrin-Novo J.V."/>
            <person name="Van de Peer Y."/>
            <person name="Deforce D."/>
            <person name="Van Nieuwerburgh F."/>
            <person name="Esteves A.C."/>
            <person name="Alves A."/>
        </authorList>
    </citation>
    <scope>NUCLEOTIDE SEQUENCE [LARGE SCALE GENOMIC DNA]</scope>
    <source>
        <strain evidence="1 2">LA-SOL3</strain>
    </source>
</reference>
<dbReference type="EMBL" id="VCHE01000049">
    <property type="protein sequence ID" value="KAB2574046.1"/>
    <property type="molecule type" value="Genomic_DNA"/>
</dbReference>
<dbReference type="InterPro" id="IPR012674">
    <property type="entry name" value="Calycin"/>
</dbReference>
<proteinExistence type="predicted"/>
<dbReference type="PANTHER" id="PTHR38115:SF1">
    <property type="entry name" value="LIPOCALIN-LIKE DOMAIN-CONTAINING PROTEIN"/>
    <property type="match status" value="1"/>
</dbReference>
<evidence type="ECO:0000313" key="1">
    <source>
        <dbReference type="EMBL" id="KAB2574046.1"/>
    </source>
</evidence>
<dbReference type="AlphaFoldDB" id="A0A5N5D897"/>
<dbReference type="InterPro" id="IPR053037">
    <property type="entry name" value="Pericyclase_pydY-like"/>
</dbReference>
<organism evidence="1 2">
    <name type="scientific">Lasiodiplodia theobromae</name>
    <dbReference type="NCBI Taxonomy" id="45133"/>
    <lineage>
        <taxon>Eukaryota</taxon>
        <taxon>Fungi</taxon>
        <taxon>Dikarya</taxon>
        <taxon>Ascomycota</taxon>
        <taxon>Pezizomycotina</taxon>
        <taxon>Dothideomycetes</taxon>
        <taxon>Dothideomycetes incertae sedis</taxon>
        <taxon>Botryosphaeriales</taxon>
        <taxon>Botryosphaeriaceae</taxon>
        <taxon>Lasiodiplodia</taxon>
    </lineage>
</organism>
<gene>
    <name evidence="1" type="ORF">DBV05_g7327</name>
</gene>
<accession>A0A5N5D897</accession>
<dbReference type="Gene3D" id="2.40.128.20">
    <property type="match status" value="1"/>
</dbReference>
<sequence length="196" mass="22333">MAAPPEKTIQDFNGSWVMNKKDSRNTDAILSLQGIPWLVRRAIGFATVTLICKQYKDENGLEHIDIDQVTSPSLPGKSATPEERVLDWEWRDHENGIFGKVKGRTRRITLADLPDDEDGMFMKEGWDESTIEGGDLIETFVENQDSGWTANQTWGFELNDEGVRKYARHVIVKDKSGKKVLREKLYYDYDGPVPAQ</sequence>
<evidence type="ECO:0008006" key="3">
    <source>
        <dbReference type="Google" id="ProtNLM"/>
    </source>
</evidence>
<comment type="caution">
    <text evidence="1">The sequence shown here is derived from an EMBL/GenBank/DDBJ whole genome shotgun (WGS) entry which is preliminary data.</text>
</comment>
<keyword evidence="2" id="KW-1185">Reference proteome</keyword>
<protein>
    <recommendedName>
        <fullName evidence="3">LCCL domain-containing protein</fullName>
    </recommendedName>
</protein>
<dbReference type="Proteomes" id="UP000325902">
    <property type="component" value="Unassembled WGS sequence"/>
</dbReference>
<evidence type="ECO:0000313" key="2">
    <source>
        <dbReference type="Proteomes" id="UP000325902"/>
    </source>
</evidence>
<name>A0A5N5D897_9PEZI</name>